<dbReference type="InterPro" id="IPR016007">
    <property type="entry name" value="Alpha_rhamnosid"/>
</dbReference>
<keyword evidence="9" id="KW-1185">Reference proteome</keyword>
<accession>A0ABT9YHE6</accession>
<dbReference type="EC" id="3.2.1.40" evidence="2"/>
<organism evidence="8 9">
    <name type="scientific">Alkalicoccobacillus murimartini</name>
    <dbReference type="NCBI Taxonomy" id="171685"/>
    <lineage>
        <taxon>Bacteria</taxon>
        <taxon>Bacillati</taxon>
        <taxon>Bacillota</taxon>
        <taxon>Bacilli</taxon>
        <taxon>Bacillales</taxon>
        <taxon>Bacillaceae</taxon>
        <taxon>Alkalicoccobacillus</taxon>
    </lineage>
</organism>
<dbReference type="Pfam" id="PF08531">
    <property type="entry name" value="Bac_rhamnosid_N"/>
    <property type="match status" value="1"/>
</dbReference>
<evidence type="ECO:0000256" key="1">
    <source>
        <dbReference type="ARBA" id="ARBA00001445"/>
    </source>
</evidence>
<dbReference type="Pfam" id="PF05592">
    <property type="entry name" value="Bac_rhamnosid"/>
    <property type="match status" value="1"/>
</dbReference>
<evidence type="ECO:0000259" key="5">
    <source>
        <dbReference type="Pfam" id="PF08531"/>
    </source>
</evidence>
<evidence type="ECO:0000256" key="3">
    <source>
        <dbReference type="ARBA" id="ARBA00022801"/>
    </source>
</evidence>
<dbReference type="Gene3D" id="2.60.120.260">
    <property type="entry name" value="Galactose-binding domain-like"/>
    <property type="match status" value="2"/>
</dbReference>
<dbReference type="Pfam" id="PF25788">
    <property type="entry name" value="Ig_Rha78A_N"/>
    <property type="match status" value="1"/>
</dbReference>
<evidence type="ECO:0000313" key="8">
    <source>
        <dbReference type="EMBL" id="MDQ0207257.1"/>
    </source>
</evidence>
<dbReference type="InterPro" id="IPR035396">
    <property type="entry name" value="Bac_rhamnosid6H"/>
</dbReference>
<evidence type="ECO:0000259" key="6">
    <source>
        <dbReference type="Pfam" id="PF17389"/>
    </source>
</evidence>
<dbReference type="Gene3D" id="2.60.40.10">
    <property type="entry name" value="Immunoglobulins"/>
    <property type="match status" value="1"/>
</dbReference>
<dbReference type="InterPro" id="IPR035398">
    <property type="entry name" value="Bac_rhamnosid_C"/>
</dbReference>
<keyword evidence="3" id="KW-0378">Hydrolase</keyword>
<comment type="caution">
    <text evidence="8">The sequence shown here is derived from an EMBL/GenBank/DDBJ whole genome shotgun (WGS) entry which is preliminary data.</text>
</comment>
<comment type="catalytic activity">
    <reaction evidence="1">
        <text>Hydrolysis of terminal non-reducing alpha-L-rhamnose residues in alpha-L-rhamnosides.</text>
        <dbReference type="EC" id="3.2.1.40"/>
    </reaction>
</comment>
<evidence type="ECO:0000259" key="7">
    <source>
        <dbReference type="Pfam" id="PF17390"/>
    </source>
</evidence>
<dbReference type="Gene3D" id="1.50.10.10">
    <property type="match status" value="1"/>
</dbReference>
<gene>
    <name evidence="8" type="ORF">J2S05_002056</name>
</gene>
<dbReference type="Pfam" id="PF17390">
    <property type="entry name" value="Bac_rhamnosid_C"/>
    <property type="match status" value="1"/>
</dbReference>
<reference evidence="8 9" key="1">
    <citation type="submission" date="2023-07" db="EMBL/GenBank/DDBJ databases">
        <title>Genomic Encyclopedia of Type Strains, Phase IV (KMG-IV): sequencing the most valuable type-strain genomes for metagenomic binning, comparative biology and taxonomic classification.</title>
        <authorList>
            <person name="Goeker M."/>
        </authorList>
    </citation>
    <scope>NUCLEOTIDE SEQUENCE [LARGE SCALE GENOMIC DNA]</scope>
    <source>
        <strain evidence="8 9">DSM 19154</strain>
    </source>
</reference>
<feature type="domain" description="Alpha-L-rhamnosidase six-hairpin glycosidase" evidence="6">
    <location>
        <begin position="445"/>
        <end position="782"/>
    </location>
</feature>
<feature type="domain" description="Alpha-L-rhamnosidase concanavalin-like" evidence="4">
    <location>
        <begin position="345"/>
        <end position="439"/>
    </location>
</feature>
<dbReference type="PANTHER" id="PTHR33307:SF11">
    <property type="entry name" value="ALPHA-L-RHAMNOSIDASE"/>
    <property type="match status" value="1"/>
</dbReference>
<evidence type="ECO:0000259" key="4">
    <source>
        <dbReference type="Pfam" id="PF05592"/>
    </source>
</evidence>
<evidence type="ECO:0000313" key="9">
    <source>
        <dbReference type="Proteomes" id="UP001225034"/>
    </source>
</evidence>
<dbReference type="PIRSF" id="PIRSF010631">
    <property type="entry name" value="A-rhamnsds"/>
    <property type="match status" value="1"/>
</dbReference>
<dbReference type="InterPro" id="IPR013737">
    <property type="entry name" value="Bac_rhamnosid_N"/>
</dbReference>
<dbReference type="InterPro" id="IPR008928">
    <property type="entry name" value="6-hairpin_glycosidase_sf"/>
</dbReference>
<dbReference type="SUPFAM" id="SSF48208">
    <property type="entry name" value="Six-hairpin glycosidases"/>
    <property type="match status" value="1"/>
</dbReference>
<name>A0ABT9YHE6_9BACI</name>
<dbReference type="Proteomes" id="UP001225034">
    <property type="component" value="Unassembled WGS sequence"/>
</dbReference>
<dbReference type="RefSeq" id="WP_306982405.1">
    <property type="nucleotide sequence ID" value="NZ_JAUSUA010000002.1"/>
</dbReference>
<dbReference type="InterPro" id="IPR008902">
    <property type="entry name" value="Rhamnosid_concanavalin"/>
</dbReference>
<dbReference type="EMBL" id="JAUSUA010000002">
    <property type="protein sequence ID" value="MDQ0207257.1"/>
    <property type="molecule type" value="Genomic_DNA"/>
</dbReference>
<dbReference type="PANTHER" id="PTHR33307">
    <property type="entry name" value="ALPHA-RHAMNOSIDASE (EUROFUNG)"/>
    <property type="match status" value="1"/>
</dbReference>
<evidence type="ECO:0000256" key="2">
    <source>
        <dbReference type="ARBA" id="ARBA00012652"/>
    </source>
</evidence>
<dbReference type="Gene3D" id="2.60.420.10">
    <property type="entry name" value="Maltose phosphorylase, domain 3"/>
    <property type="match status" value="1"/>
</dbReference>
<dbReference type="Pfam" id="PF17389">
    <property type="entry name" value="Bac_rhamnosid6H"/>
    <property type="match status" value="1"/>
</dbReference>
<dbReference type="InterPro" id="IPR013783">
    <property type="entry name" value="Ig-like_fold"/>
</dbReference>
<feature type="domain" description="Bacterial alpha-L-rhamnosidase N-terminal" evidence="5">
    <location>
        <begin position="159"/>
        <end position="328"/>
    </location>
</feature>
<protein>
    <recommendedName>
        <fullName evidence="2">alpha-L-rhamnosidase</fullName>
        <ecNumber evidence="2">3.2.1.40</ecNumber>
    </recommendedName>
</protein>
<proteinExistence type="predicted"/>
<sequence length="895" mass="101998">MKTITAINLTVEQLQAPYGIESHKPLLGWGFSNSTVRGKRQTAYQILVSTHESLLNEGNADMWDSGKVYSNQHQFINYEGHILLPEKKYVWKVCLWDENDDESSWSEDSNWTMGVMSQEWQADWIGLTPSIQDGWKEDTCEEPMPLFRHEFSIQSSPIRVLAHVSGLGQYEFRLNGVKVGDAVLEPGWTDYDQSCLYHSYDVTSYINQGDNAAGIMLGCGFYHVNGQTKRYVKYEGSYDLPKCIIRLTIDYSNGETETIGTGSHWDIGRSPIVFSSIYGGEDYDARLLQEGWDKVGFVDSNDHWRSAPVVRPPEGKLCSRIIPRNKIKETIVAKKIEVNSQAIELYDLEKNISGWPRIRIKGEKGSSVTLVTGELLTSDHHVDQSMIGEPVSFTYTLKGENEIEDWAPQFTYHGFRYVQVSYSYQEEPPELLSVKGEMIYPEVEEVGDFQCSNSEWNAIHEIINTSIKSNMKSIFTDCPHREKLGWIEQLHLMAPSIFYNFNVAPLYEKIFIDLEEAQEENGFVPNIAPEYVEFEDGFRDSPEWGSSFVIGPWYHYNWYGNDTVLKRHYTQMIKYVEYLVSRSTEGIVHHGLGDWGDLGEVPDDNQGFAVHTPIAVTATAMLFETSRILADIAQLLGYHEDVLRFRTLSDETKKAFNQAFFNKSTSFYATNSQTSNATALALDLVSEVDTSHVLSNLITELTNNKYVITCGEVGHRYLLSALSTYDRSDIVEKMLQQSNEPYYRFLVNNGATSLTEFWDGPLTGHSHNHIMMGHIEEWFYAQLGGIQINYSQREAVHPILISPFIAEHVDWVKANHKIAAGWIHTHWKKNDDQLLVDVTIPANTKTVIALPVTKNEEVTEREIGTINEEIKTINGVSRMYIHVGSGMYNFNIKKV</sequence>
<feature type="domain" description="Alpha-L-rhamnosidase C-terminal" evidence="7">
    <location>
        <begin position="799"/>
        <end position="861"/>
    </location>
</feature>
<dbReference type="InterPro" id="IPR012341">
    <property type="entry name" value="6hp_glycosidase-like_sf"/>
</dbReference>